<dbReference type="SUPFAM" id="SSF52833">
    <property type="entry name" value="Thioredoxin-like"/>
    <property type="match status" value="1"/>
</dbReference>
<dbReference type="PROSITE" id="PS51352">
    <property type="entry name" value="THIOREDOXIN_2"/>
    <property type="match status" value="1"/>
</dbReference>
<dbReference type="EMBL" id="CAADRP010001566">
    <property type="protein sequence ID" value="VFU41745.1"/>
    <property type="molecule type" value="Genomic_DNA"/>
</dbReference>
<dbReference type="AlphaFoldDB" id="A0A6N2LLA1"/>
<dbReference type="PANTHER" id="PTHR10438:SF394">
    <property type="entry name" value="THIOREDOXIN-LIKE PROTEIN CXXS2-RELATED"/>
    <property type="match status" value="1"/>
</dbReference>
<dbReference type="PANTHER" id="PTHR10438">
    <property type="entry name" value="THIOREDOXIN"/>
    <property type="match status" value="1"/>
</dbReference>
<dbReference type="CDD" id="cd02947">
    <property type="entry name" value="TRX_family"/>
    <property type="match status" value="1"/>
</dbReference>
<dbReference type="InterPro" id="IPR036249">
    <property type="entry name" value="Thioredoxin-like_sf"/>
</dbReference>
<reference evidence="2" key="1">
    <citation type="submission" date="2019-03" db="EMBL/GenBank/DDBJ databases">
        <authorList>
            <person name="Mank J."/>
            <person name="Almeida P."/>
        </authorList>
    </citation>
    <scope>NUCLEOTIDE SEQUENCE</scope>
    <source>
        <strain evidence="2">78183</strain>
    </source>
</reference>
<dbReference type="InterPro" id="IPR050620">
    <property type="entry name" value="Thioredoxin_H-type-like"/>
</dbReference>
<evidence type="ECO:0000313" key="2">
    <source>
        <dbReference type="EMBL" id="VFU41745.1"/>
    </source>
</evidence>
<dbReference type="PROSITE" id="PS00194">
    <property type="entry name" value="THIOREDOXIN_1"/>
    <property type="match status" value="1"/>
</dbReference>
<dbReference type="Gene3D" id="3.40.30.10">
    <property type="entry name" value="Glutaredoxin"/>
    <property type="match status" value="1"/>
</dbReference>
<dbReference type="InterPro" id="IPR017937">
    <property type="entry name" value="Thioredoxin_CS"/>
</dbReference>
<gene>
    <name evidence="2" type="ORF">SVIM_LOCUS246564</name>
</gene>
<proteinExistence type="predicted"/>
<feature type="domain" description="Thioredoxin" evidence="1">
    <location>
        <begin position="52"/>
        <end position="202"/>
    </location>
</feature>
<organism evidence="2">
    <name type="scientific">Salix viminalis</name>
    <name type="common">Common osier</name>
    <name type="synonym">Basket willow</name>
    <dbReference type="NCBI Taxonomy" id="40686"/>
    <lineage>
        <taxon>Eukaryota</taxon>
        <taxon>Viridiplantae</taxon>
        <taxon>Streptophyta</taxon>
        <taxon>Embryophyta</taxon>
        <taxon>Tracheophyta</taxon>
        <taxon>Spermatophyta</taxon>
        <taxon>Magnoliopsida</taxon>
        <taxon>eudicotyledons</taxon>
        <taxon>Gunneridae</taxon>
        <taxon>Pentapetalae</taxon>
        <taxon>rosids</taxon>
        <taxon>fabids</taxon>
        <taxon>Malpighiales</taxon>
        <taxon>Salicaceae</taxon>
        <taxon>Saliceae</taxon>
        <taxon>Salix</taxon>
    </lineage>
</organism>
<dbReference type="InterPro" id="IPR013766">
    <property type="entry name" value="Thioredoxin_domain"/>
</dbReference>
<evidence type="ECO:0000259" key="1">
    <source>
        <dbReference type="PROSITE" id="PS51352"/>
    </source>
</evidence>
<dbReference type="Pfam" id="PF00085">
    <property type="entry name" value="Thioredoxin"/>
    <property type="match status" value="1"/>
</dbReference>
<sequence>MKDNFPKTEIKAFHKGKNKSLVYNSQPKSGNLKWQYLKGRTREILDYTTYQNQLYPKEPAVIANPSPGCNGTLLVQGDDECAVQENYRKDFASRNVHLLTTMEKWNEKISEATRDGKIVVVNFSALWCAPCKTIAQAYCELADKYSSVIFLTVDVDELAELSTSWEIKATPTFFFLKDGRPADKLVGGNKAELQRKTSAIVNLDSRSRTERRKGCMVENIFLIPLSYEGKSHGFESAHGLGLHYFQDVNLH</sequence>
<name>A0A6N2LLA1_SALVM</name>
<accession>A0A6N2LLA1</accession>
<protein>
    <recommendedName>
        <fullName evidence="1">Thioredoxin domain-containing protein</fullName>
    </recommendedName>
</protein>